<feature type="binding site" evidence="14">
    <location>
        <position position="115"/>
    </location>
    <ligand>
        <name>ATP</name>
        <dbReference type="ChEBI" id="CHEBI:30616"/>
    </ligand>
</feature>
<evidence type="ECO:0000256" key="14">
    <source>
        <dbReference type="PIRSR" id="PIRSR004930-1"/>
    </source>
</evidence>
<keyword evidence="9 13" id="KW-0547">Nucleotide-binding</keyword>
<reference evidence="16 17" key="1">
    <citation type="submission" date="2016-10" db="EMBL/GenBank/DDBJ databases">
        <title>Pseudoalteromonas amylolytica sp. nov., isolated from the surface seawater.</title>
        <authorList>
            <person name="Wu Y.-H."/>
            <person name="Cheng H."/>
            <person name="Jin X.-B."/>
            <person name="Wang C.-S."/>
            <person name="Xu X.-W."/>
        </authorList>
    </citation>
    <scope>NUCLEOTIDE SEQUENCE [LARGE SCALE GENOMIC DNA]</scope>
    <source>
        <strain evidence="16 17">JCM 12483</strain>
    </source>
</reference>
<proteinExistence type="inferred from homology"/>
<dbReference type="Pfam" id="PF01300">
    <property type="entry name" value="Sua5_yciO_yrdC"/>
    <property type="match status" value="1"/>
</dbReference>
<dbReference type="Gene3D" id="3.90.870.10">
    <property type="entry name" value="DHBP synthase"/>
    <property type="match status" value="1"/>
</dbReference>
<dbReference type="GO" id="GO:0000049">
    <property type="term" value="F:tRNA binding"/>
    <property type="evidence" value="ECO:0007669"/>
    <property type="project" value="TreeGrafter"/>
</dbReference>
<organism evidence="16 17">
    <name type="scientific">Pseudoalteromonas byunsanensis</name>
    <dbReference type="NCBI Taxonomy" id="327939"/>
    <lineage>
        <taxon>Bacteria</taxon>
        <taxon>Pseudomonadati</taxon>
        <taxon>Pseudomonadota</taxon>
        <taxon>Gammaproteobacteria</taxon>
        <taxon>Alteromonadales</taxon>
        <taxon>Pseudoalteromonadaceae</taxon>
        <taxon>Pseudoalteromonas</taxon>
    </lineage>
</organism>
<dbReference type="SUPFAM" id="SSF55821">
    <property type="entry name" value="YrdC/RibB"/>
    <property type="match status" value="1"/>
</dbReference>
<comment type="similarity">
    <text evidence="2 13">Belongs to the SUA5 family.</text>
</comment>
<evidence type="ECO:0000256" key="13">
    <source>
        <dbReference type="PIRNR" id="PIRNR004930"/>
    </source>
</evidence>
<dbReference type="NCBIfam" id="TIGR00057">
    <property type="entry name" value="L-threonylcarbamoyladenylate synthase"/>
    <property type="match status" value="1"/>
</dbReference>
<feature type="binding site" evidence="14">
    <location>
        <position position="139"/>
    </location>
    <ligand>
        <name>L-threonine</name>
        <dbReference type="ChEBI" id="CHEBI:57926"/>
    </ligand>
</feature>
<feature type="binding site" evidence="14">
    <location>
        <position position="193"/>
    </location>
    <ligand>
        <name>ATP</name>
        <dbReference type="ChEBI" id="CHEBI:30616"/>
    </ligand>
</feature>
<dbReference type="GO" id="GO:0003725">
    <property type="term" value="F:double-stranded RNA binding"/>
    <property type="evidence" value="ECO:0007669"/>
    <property type="project" value="UniProtKB-UniRule"/>
</dbReference>
<dbReference type="GO" id="GO:0005524">
    <property type="term" value="F:ATP binding"/>
    <property type="evidence" value="ECO:0007669"/>
    <property type="project" value="UniProtKB-UniRule"/>
</dbReference>
<dbReference type="GO" id="GO:0008033">
    <property type="term" value="P:tRNA processing"/>
    <property type="evidence" value="ECO:0007669"/>
    <property type="project" value="UniProtKB-KW"/>
</dbReference>
<evidence type="ECO:0000256" key="6">
    <source>
        <dbReference type="ARBA" id="ARBA00022679"/>
    </source>
</evidence>
<protein>
    <recommendedName>
        <fullName evidence="4 13">Threonylcarbamoyl-AMP synthase</fullName>
        <shortName evidence="13">TC-AMP synthase</shortName>
        <ecNumber evidence="3 13">2.7.7.87</ecNumber>
    </recommendedName>
    <alternativeName>
        <fullName evidence="11 13">L-threonylcarbamoyladenylate synthase</fullName>
    </alternativeName>
</protein>
<feature type="binding site" evidence="14">
    <location>
        <position position="179"/>
    </location>
    <ligand>
        <name>L-threonine</name>
        <dbReference type="ChEBI" id="CHEBI:57926"/>
    </ligand>
</feature>
<dbReference type="Proteomes" id="UP000180253">
    <property type="component" value="Unassembled WGS sequence"/>
</dbReference>
<name>A0A1S1N1Z1_9GAMM</name>
<dbReference type="OrthoDB" id="9814580at2"/>
<keyword evidence="7 13" id="KW-0819">tRNA processing</keyword>
<feature type="binding site" evidence="14">
    <location>
        <position position="141"/>
    </location>
    <ligand>
        <name>ATP</name>
        <dbReference type="ChEBI" id="CHEBI:30616"/>
    </ligand>
</feature>
<feature type="domain" description="YrdC-like" evidence="15">
    <location>
        <begin position="11"/>
        <end position="197"/>
    </location>
</feature>
<keyword evidence="8 13" id="KW-0548">Nucleotidyltransferase</keyword>
<dbReference type="PANTHER" id="PTHR17490:SF16">
    <property type="entry name" value="THREONYLCARBAMOYL-AMP SYNTHASE"/>
    <property type="match status" value="1"/>
</dbReference>
<evidence type="ECO:0000256" key="2">
    <source>
        <dbReference type="ARBA" id="ARBA00007663"/>
    </source>
</evidence>
<feature type="binding site" evidence="14">
    <location>
        <position position="228"/>
    </location>
    <ligand>
        <name>ATP</name>
        <dbReference type="ChEBI" id="CHEBI:30616"/>
    </ligand>
</feature>
<feature type="binding site" evidence="14">
    <location>
        <position position="65"/>
    </location>
    <ligand>
        <name>L-threonine</name>
        <dbReference type="ChEBI" id="CHEBI:57926"/>
    </ligand>
</feature>
<accession>A0A1S1N1Z1</accession>
<dbReference type="PANTHER" id="PTHR17490">
    <property type="entry name" value="SUA5"/>
    <property type="match status" value="1"/>
</dbReference>
<feature type="binding site" evidence="14">
    <location>
        <position position="33"/>
    </location>
    <ligand>
        <name>L-threonine</name>
        <dbReference type="ChEBI" id="CHEBI:57926"/>
    </ligand>
</feature>
<dbReference type="Pfam" id="PF03481">
    <property type="entry name" value="Sua5_C"/>
    <property type="match status" value="1"/>
</dbReference>
<feature type="binding site" evidence="14">
    <location>
        <position position="149"/>
    </location>
    <ligand>
        <name>ATP</name>
        <dbReference type="ChEBI" id="CHEBI:30616"/>
    </ligand>
</feature>
<dbReference type="InterPro" id="IPR038385">
    <property type="entry name" value="Sua5/YwlC_C"/>
</dbReference>
<sequence length="330" mass="35443">MITEVLAIDDEQSLDKALAVLRSGELVAIPTETVYGLAADANQPDAVRKIFAAKGRPADHPLIVHVDSVDKVERWVAQVPECVAKLADAFWPGPLTLILPKANHVSTVVTGGHSTVGIRVPNQSGVLKLLSMLDSGLAAPSANPYKRISPTNAEQVMYGMDGKIAAVLDGGPCEVGLESTILDVSTDVPRILRAGPITKSQIETVLGCEVHIPQSHNVAVPGNVKAHYQPSKPVQLLSSELLATTLTGLSRSAQNDIAVLYYSEPLQMALEGSAAVKMKLSSDKQLYGQNLYYALHQLDQADVSQIWVELPPTDELWLDVHDRLSRSSAK</sequence>
<keyword evidence="17" id="KW-1185">Reference proteome</keyword>
<comment type="subcellular location">
    <subcellularLocation>
        <location evidence="1 13">Cytoplasm</location>
    </subcellularLocation>
</comment>
<keyword evidence="5 13" id="KW-0963">Cytoplasm</keyword>
<dbReference type="STRING" id="327939.BIW53_19150"/>
<comment type="catalytic activity">
    <reaction evidence="12 13">
        <text>L-threonine + hydrogencarbonate + ATP = L-threonylcarbamoyladenylate + diphosphate + H2O</text>
        <dbReference type="Rhea" id="RHEA:36407"/>
        <dbReference type="ChEBI" id="CHEBI:15377"/>
        <dbReference type="ChEBI" id="CHEBI:17544"/>
        <dbReference type="ChEBI" id="CHEBI:30616"/>
        <dbReference type="ChEBI" id="CHEBI:33019"/>
        <dbReference type="ChEBI" id="CHEBI:57926"/>
        <dbReference type="ChEBI" id="CHEBI:73682"/>
        <dbReference type="EC" id="2.7.7.87"/>
    </reaction>
</comment>
<dbReference type="InterPro" id="IPR050156">
    <property type="entry name" value="TC-AMP_synthase_SUA5"/>
</dbReference>
<comment type="function">
    <text evidence="13">Required for the formation of a threonylcarbamoyl group on adenosine at position 37 (t(6)A37) in tRNAs that read codons beginning with adenine.</text>
</comment>
<evidence type="ECO:0000256" key="3">
    <source>
        <dbReference type="ARBA" id="ARBA00012584"/>
    </source>
</evidence>
<dbReference type="PROSITE" id="PS51163">
    <property type="entry name" value="YRDC"/>
    <property type="match status" value="1"/>
</dbReference>
<evidence type="ECO:0000256" key="5">
    <source>
        <dbReference type="ARBA" id="ARBA00022490"/>
    </source>
</evidence>
<dbReference type="GO" id="GO:0005737">
    <property type="term" value="C:cytoplasm"/>
    <property type="evidence" value="ECO:0007669"/>
    <property type="project" value="UniProtKB-SubCell"/>
</dbReference>
<evidence type="ECO:0000256" key="8">
    <source>
        <dbReference type="ARBA" id="ARBA00022695"/>
    </source>
</evidence>
<gene>
    <name evidence="16" type="ORF">BIW53_19150</name>
</gene>
<feature type="binding site" evidence="14">
    <location>
        <position position="56"/>
    </location>
    <ligand>
        <name>ATP</name>
        <dbReference type="ChEBI" id="CHEBI:30616"/>
    </ligand>
</feature>
<dbReference type="EC" id="2.7.7.87" evidence="3 13"/>
<dbReference type="RefSeq" id="WP_070993630.1">
    <property type="nucleotide sequence ID" value="NZ_CBCSHD010000012.1"/>
</dbReference>
<comment type="caution">
    <text evidence="16">The sequence shown here is derived from an EMBL/GenBank/DDBJ whole genome shotgun (WGS) entry which is preliminary data.</text>
</comment>
<evidence type="ECO:0000256" key="11">
    <source>
        <dbReference type="ARBA" id="ARBA00029774"/>
    </source>
</evidence>
<evidence type="ECO:0000256" key="12">
    <source>
        <dbReference type="ARBA" id="ARBA00048366"/>
    </source>
</evidence>
<dbReference type="GO" id="GO:0061710">
    <property type="term" value="F:L-threonylcarbamoyladenylate synthase"/>
    <property type="evidence" value="ECO:0007669"/>
    <property type="project" value="UniProtKB-EC"/>
</dbReference>
<evidence type="ECO:0000256" key="1">
    <source>
        <dbReference type="ARBA" id="ARBA00004496"/>
    </source>
</evidence>
<evidence type="ECO:0000256" key="7">
    <source>
        <dbReference type="ARBA" id="ARBA00022694"/>
    </source>
</evidence>
<dbReference type="InterPro" id="IPR017945">
    <property type="entry name" value="DHBP_synth_RibB-like_a/b_dom"/>
</dbReference>
<dbReference type="Gene3D" id="3.40.50.11030">
    <property type="entry name" value="Threonylcarbamoyl-AMP synthase, C-terminal domain"/>
    <property type="match status" value="1"/>
</dbReference>
<dbReference type="EMBL" id="MNAN01000037">
    <property type="protein sequence ID" value="OHU93474.1"/>
    <property type="molecule type" value="Genomic_DNA"/>
</dbReference>
<evidence type="ECO:0000259" key="15">
    <source>
        <dbReference type="PROSITE" id="PS51163"/>
    </source>
</evidence>
<keyword evidence="6 13" id="KW-0808">Transferase</keyword>
<dbReference type="InterPro" id="IPR006070">
    <property type="entry name" value="Sua5-like_dom"/>
</dbReference>
<dbReference type="GO" id="GO:0006450">
    <property type="term" value="P:regulation of translational fidelity"/>
    <property type="evidence" value="ECO:0007669"/>
    <property type="project" value="TreeGrafter"/>
</dbReference>
<evidence type="ECO:0000256" key="10">
    <source>
        <dbReference type="ARBA" id="ARBA00022840"/>
    </source>
</evidence>
<evidence type="ECO:0000256" key="9">
    <source>
        <dbReference type="ARBA" id="ARBA00022741"/>
    </source>
</evidence>
<dbReference type="AlphaFoldDB" id="A0A1S1N1Z1"/>
<keyword evidence="10 13" id="KW-0067">ATP-binding</keyword>
<evidence type="ECO:0000313" key="17">
    <source>
        <dbReference type="Proteomes" id="UP000180253"/>
    </source>
</evidence>
<dbReference type="InterPro" id="IPR010923">
    <property type="entry name" value="T(6)A37_SUA5"/>
</dbReference>
<evidence type="ECO:0000256" key="4">
    <source>
        <dbReference type="ARBA" id="ARBA00015492"/>
    </source>
</evidence>
<feature type="binding site" evidence="14">
    <location>
        <position position="119"/>
    </location>
    <ligand>
        <name>L-threonine</name>
        <dbReference type="ChEBI" id="CHEBI:57926"/>
    </ligand>
</feature>
<dbReference type="PIRSF" id="PIRSF004930">
    <property type="entry name" value="Tln_factor_SUA5"/>
    <property type="match status" value="1"/>
</dbReference>
<dbReference type="FunFam" id="3.90.870.10:FF:000009">
    <property type="entry name" value="Threonylcarbamoyl-AMP synthase, putative"/>
    <property type="match status" value="1"/>
</dbReference>
<dbReference type="InterPro" id="IPR005145">
    <property type="entry name" value="Sua5_C"/>
</dbReference>
<evidence type="ECO:0000313" key="16">
    <source>
        <dbReference type="EMBL" id="OHU93474.1"/>
    </source>
</evidence>